<proteinExistence type="predicted"/>
<reference evidence="1" key="1">
    <citation type="submission" date="2020-02" db="EMBL/GenBank/DDBJ databases">
        <authorList>
            <person name="Meier V. D."/>
        </authorList>
    </citation>
    <scope>NUCLEOTIDE SEQUENCE</scope>
    <source>
        <strain evidence="1">AVDCRST_MAG86</strain>
    </source>
</reference>
<evidence type="ECO:0000313" key="1">
    <source>
        <dbReference type="EMBL" id="CAA9584716.1"/>
    </source>
</evidence>
<name>A0A6J4VPC8_9DEIN</name>
<gene>
    <name evidence="1" type="ORF">AVDCRST_MAG86-3331</name>
</gene>
<protein>
    <submittedName>
        <fullName evidence="1">Uncharacterized protein</fullName>
    </submittedName>
</protein>
<accession>A0A6J4VPC8</accession>
<organism evidence="1">
    <name type="scientific">uncultured Truepera sp</name>
    <dbReference type="NCBI Taxonomy" id="543023"/>
    <lineage>
        <taxon>Bacteria</taxon>
        <taxon>Thermotogati</taxon>
        <taxon>Deinococcota</taxon>
        <taxon>Deinococci</taxon>
        <taxon>Trueperales</taxon>
        <taxon>Trueperaceae</taxon>
        <taxon>Truepera</taxon>
        <taxon>environmental samples</taxon>
    </lineage>
</organism>
<dbReference type="EMBL" id="CADCWP010000299">
    <property type="protein sequence ID" value="CAA9584716.1"/>
    <property type="molecule type" value="Genomic_DNA"/>
</dbReference>
<dbReference type="AlphaFoldDB" id="A0A6J4VPC8"/>
<sequence length="51" mass="5723">MRVRHSLSTRLGTHLAQLKVFGGVIIERFGPCFSFNRITLLPTTTHRSLGV</sequence>